<feature type="domain" description="Sdz-33 F-box" evidence="1">
    <location>
        <begin position="179"/>
        <end position="228"/>
    </location>
</feature>
<protein>
    <recommendedName>
        <fullName evidence="1">Sdz-33 F-box domain-containing protein</fullName>
    </recommendedName>
</protein>
<gene>
    <name evidence="2" type="ORF">CAMP_LOCUS3051</name>
</gene>
<dbReference type="PANTHER" id="PTHR21503:SF8">
    <property type="entry name" value="F-BOX ASSOCIATED DOMAIN-CONTAINING PROTEIN-RELATED"/>
    <property type="match status" value="1"/>
</dbReference>
<dbReference type="Pfam" id="PF07735">
    <property type="entry name" value="FBA_2"/>
    <property type="match status" value="1"/>
</dbReference>
<accession>A0A9P1I849</accession>
<dbReference type="InterPro" id="IPR012885">
    <property type="entry name" value="F-box_Sdz-33"/>
</dbReference>
<keyword evidence="3" id="KW-1185">Reference proteome</keyword>
<comment type="caution">
    <text evidence="2">The sequence shown here is derived from an EMBL/GenBank/DDBJ whole genome shotgun (WGS) entry which is preliminary data.</text>
</comment>
<dbReference type="EMBL" id="CANHGI010000001">
    <property type="protein sequence ID" value="CAI5440414.1"/>
    <property type="molecule type" value="Genomic_DNA"/>
</dbReference>
<evidence type="ECO:0000259" key="1">
    <source>
        <dbReference type="Pfam" id="PF07735"/>
    </source>
</evidence>
<dbReference type="PANTHER" id="PTHR21503">
    <property type="entry name" value="F-BOX-CONTAINING HYPOTHETICAL PROTEIN C.ELEGANS"/>
    <property type="match status" value="1"/>
</dbReference>
<sequence>MSEELVPMTIGWFDMPFEMREMVMEQMEVRTKGKLMQCSKDCDEEVKGTKNFIDRIELCLSSRFATMEVFFADGFKFKFIKSNELNDKIFLQFNSSRLKEFSEKLVGSFEEISLNRIKNWIYKAVNLDTLNVKLADFPLVDFDITHLKKLKYIKIESEMSFGEFLNDGLMVKDQFWSIENITMENVKLAIEDLCDIKAESIELKNTNVSAEMLNQFLKSWISGEIDKKFTKMKIGMKENNNKTELSSIILKEVNAIGQHEKHYCIWVRLMNENNEWAEIHISSNSFIMICKTSAEKFEYKGFDIIEEMNMVDLSDFSEIMGQLELIEDVEFDPEDYEGMYDFY</sequence>
<proteinExistence type="predicted"/>
<evidence type="ECO:0000313" key="3">
    <source>
        <dbReference type="Proteomes" id="UP001152747"/>
    </source>
</evidence>
<reference evidence="2" key="1">
    <citation type="submission" date="2022-11" db="EMBL/GenBank/DDBJ databases">
        <authorList>
            <person name="Kikuchi T."/>
        </authorList>
    </citation>
    <scope>NUCLEOTIDE SEQUENCE</scope>
    <source>
        <strain evidence="2">PS1010</strain>
    </source>
</reference>
<dbReference type="Proteomes" id="UP001152747">
    <property type="component" value="Unassembled WGS sequence"/>
</dbReference>
<evidence type="ECO:0000313" key="2">
    <source>
        <dbReference type="EMBL" id="CAI5440414.1"/>
    </source>
</evidence>
<organism evidence="2 3">
    <name type="scientific">Caenorhabditis angaria</name>
    <dbReference type="NCBI Taxonomy" id="860376"/>
    <lineage>
        <taxon>Eukaryota</taxon>
        <taxon>Metazoa</taxon>
        <taxon>Ecdysozoa</taxon>
        <taxon>Nematoda</taxon>
        <taxon>Chromadorea</taxon>
        <taxon>Rhabditida</taxon>
        <taxon>Rhabditina</taxon>
        <taxon>Rhabditomorpha</taxon>
        <taxon>Rhabditoidea</taxon>
        <taxon>Rhabditidae</taxon>
        <taxon>Peloderinae</taxon>
        <taxon>Caenorhabditis</taxon>
    </lineage>
</organism>
<dbReference type="AlphaFoldDB" id="A0A9P1I849"/>
<name>A0A9P1I849_9PELO</name>